<organism evidence="2 3">
    <name type="scientific">Phocicoccus pinnipedialis</name>
    <dbReference type="NCBI Taxonomy" id="110845"/>
    <lineage>
        <taxon>Bacteria</taxon>
        <taxon>Bacillati</taxon>
        <taxon>Bacillota</taxon>
        <taxon>Bacilli</taxon>
        <taxon>Bacillales</taxon>
        <taxon>Salinicoccaceae</taxon>
        <taxon>Phocicoccus</taxon>
    </lineage>
</organism>
<accession>A0A6V7RCW9</accession>
<feature type="transmembrane region" description="Helical" evidence="1">
    <location>
        <begin position="6"/>
        <end position="29"/>
    </location>
</feature>
<dbReference type="AlphaFoldDB" id="A0A6V7RCW9"/>
<gene>
    <name evidence="2" type="ORF">JEOPIN946_00970</name>
</gene>
<keyword evidence="3" id="KW-1185">Reference proteome</keyword>
<sequence>MGFDMYKLATVVIVFAAIMFIAGIMYLAFFV</sequence>
<comment type="caution">
    <text evidence="2">The sequence shown here is derived from an EMBL/GenBank/DDBJ whole genome shotgun (WGS) entry which is preliminary data.</text>
</comment>
<proteinExistence type="predicted"/>
<evidence type="ECO:0000256" key="1">
    <source>
        <dbReference type="SAM" id="Phobius"/>
    </source>
</evidence>
<dbReference type="EMBL" id="CAJEWB010000010">
    <property type="protein sequence ID" value="CAD2075273.1"/>
    <property type="molecule type" value="Genomic_DNA"/>
</dbReference>
<keyword evidence="1" id="KW-0472">Membrane</keyword>
<evidence type="ECO:0000313" key="3">
    <source>
        <dbReference type="Proteomes" id="UP000588186"/>
    </source>
</evidence>
<keyword evidence="1" id="KW-1133">Transmembrane helix</keyword>
<protein>
    <submittedName>
        <fullName evidence="2">Uncharacterized protein</fullName>
    </submittedName>
</protein>
<dbReference type="Proteomes" id="UP000588186">
    <property type="component" value="Unassembled WGS sequence"/>
</dbReference>
<evidence type="ECO:0000313" key="2">
    <source>
        <dbReference type="EMBL" id="CAD2075273.1"/>
    </source>
</evidence>
<reference evidence="2 3" key="1">
    <citation type="submission" date="2020-07" db="EMBL/GenBank/DDBJ databases">
        <authorList>
            <person name="Criscuolo A."/>
        </authorList>
    </citation>
    <scope>NUCLEOTIDE SEQUENCE [LARGE SCALE GENOMIC DNA]</scope>
    <source>
        <strain evidence="2">CIP107946</strain>
    </source>
</reference>
<keyword evidence="1" id="KW-0812">Transmembrane</keyword>
<name>A0A6V7RCW9_9BACL</name>